<evidence type="ECO:0000256" key="3">
    <source>
        <dbReference type="ARBA" id="ARBA00023002"/>
    </source>
</evidence>
<comment type="caution">
    <text evidence="7">The sequence shown here is derived from an EMBL/GenBank/DDBJ whole genome shotgun (WGS) entry which is preliminary data.</text>
</comment>
<dbReference type="SUPFAM" id="SSF51735">
    <property type="entry name" value="NAD(P)-binding Rossmann-fold domains"/>
    <property type="match status" value="1"/>
</dbReference>
<evidence type="ECO:0000256" key="4">
    <source>
        <dbReference type="PIRSR" id="PIRSR000105-1"/>
    </source>
</evidence>
<dbReference type="RefSeq" id="WP_167159848.1">
    <property type="nucleotide sequence ID" value="NZ_JAANOW010000001.1"/>
</dbReference>
<dbReference type="PIRSF" id="PIRSF000105">
    <property type="entry name" value="HCDH"/>
    <property type="match status" value="1"/>
</dbReference>
<dbReference type="EC" id="1.1.1.157" evidence="7"/>
<dbReference type="GO" id="GO:0006631">
    <property type="term" value="P:fatty acid metabolic process"/>
    <property type="evidence" value="ECO:0007669"/>
    <property type="project" value="InterPro"/>
</dbReference>
<evidence type="ECO:0000259" key="6">
    <source>
        <dbReference type="Pfam" id="PF02737"/>
    </source>
</evidence>
<sequence>MSYQLPTNVADRPIVVLGAGTLGRRIALTHATRGGSVRLYDLSEKQLHEAKRFIDDQLPTLLETRGSGSPATIEYVTDLENAVRNAWYIVESIPEVPSLKIDVLGTVDTLAEPDAIIGTNSSSYASSELVAKVAHPERVLNTHYGQPPETRQLELMSDGHTDGRIFDLLKRELSAYGFVVAVAHVESVGFIVNRVWAAVKRESLAVVAQGVTTAEEFDNLWVAAGFGNTGIFRLIDQVGLDVALDIENHYLERFPHLPSDSRNLLEKYVQQGKLGVKSGEGFYSDYT</sequence>
<dbReference type="Pfam" id="PF02737">
    <property type="entry name" value="3HCDH_N"/>
    <property type="match status" value="1"/>
</dbReference>
<name>A0A7X5ZDN6_9MYCO</name>
<dbReference type="SUPFAM" id="SSF48179">
    <property type="entry name" value="6-phosphogluconate dehydrogenase C-terminal domain-like"/>
    <property type="match status" value="1"/>
</dbReference>
<dbReference type="GO" id="GO:0008691">
    <property type="term" value="F:3-hydroxybutyryl-CoA dehydrogenase activity"/>
    <property type="evidence" value="ECO:0007669"/>
    <property type="project" value="UniProtKB-EC"/>
</dbReference>
<evidence type="ECO:0000313" key="7">
    <source>
        <dbReference type="EMBL" id="NIH96282.1"/>
    </source>
</evidence>
<organism evidence="7 8">
    <name type="scientific">Mycolicibacterium fluoranthenivorans</name>
    <dbReference type="NCBI Taxonomy" id="258505"/>
    <lineage>
        <taxon>Bacteria</taxon>
        <taxon>Bacillati</taxon>
        <taxon>Actinomycetota</taxon>
        <taxon>Actinomycetes</taxon>
        <taxon>Mycobacteriales</taxon>
        <taxon>Mycobacteriaceae</taxon>
        <taxon>Mycolicibacterium</taxon>
    </lineage>
</organism>
<dbReference type="InterPro" id="IPR006176">
    <property type="entry name" value="3-OHacyl-CoA_DH_NAD-bd"/>
</dbReference>
<comment type="pathway">
    <text evidence="1">Lipid metabolism; butanoate metabolism.</text>
</comment>
<dbReference type="InterPro" id="IPR022694">
    <property type="entry name" value="3-OHacyl-CoA_DH"/>
</dbReference>
<keyword evidence="8" id="KW-1185">Reference proteome</keyword>
<dbReference type="Pfam" id="PF00725">
    <property type="entry name" value="3HCDH"/>
    <property type="match status" value="1"/>
</dbReference>
<feature type="site" description="Important for catalytic activity" evidence="4">
    <location>
        <position position="143"/>
    </location>
</feature>
<gene>
    <name evidence="7" type="ORF">FHU31_003238</name>
</gene>
<dbReference type="PANTHER" id="PTHR48075">
    <property type="entry name" value="3-HYDROXYACYL-COA DEHYDROGENASE FAMILY PROTEIN"/>
    <property type="match status" value="1"/>
</dbReference>
<dbReference type="GO" id="GO:0070403">
    <property type="term" value="F:NAD+ binding"/>
    <property type="evidence" value="ECO:0007669"/>
    <property type="project" value="InterPro"/>
</dbReference>
<dbReference type="AlphaFoldDB" id="A0A7X5ZDN6"/>
<reference evidence="7 8" key="1">
    <citation type="submission" date="2020-03" db="EMBL/GenBank/DDBJ databases">
        <title>Sequencing the genomes of 1000 actinobacteria strains.</title>
        <authorList>
            <person name="Klenk H.-P."/>
        </authorList>
    </citation>
    <scope>NUCLEOTIDE SEQUENCE [LARGE SCALE GENOMIC DNA]</scope>
    <source>
        <strain evidence="7 8">DSM 44556</strain>
    </source>
</reference>
<dbReference type="InterPro" id="IPR008927">
    <property type="entry name" value="6-PGluconate_DH-like_C_sf"/>
</dbReference>
<dbReference type="Gene3D" id="1.10.1040.10">
    <property type="entry name" value="N-(1-d-carboxylethyl)-l-norvaline Dehydrogenase, domain 2"/>
    <property type="match status" value="1"/>
</dbReference>
<proteinExistence type="inferred from homology"/>
<dbReference type="EMBL" id="JAANOW010000001">
    <property type="protein sequence ID" value="NIH96282.1"/>
    <property type="molecule type" value="Genomic_DNA"/>
</dbReference>
<dbReference type="Proteomes" id="UP000547444">
    <property type="component" value="Unassembled WGS sequence"/>
</dbReference>
<dbReference type="InterPro" id="IPR013328">
    <property type="entry name" value="6PGD_dom2"/>
</dbReference>
<dbReference type="Gene3D" id="3.40.50.720">
    <property type="entry name" value="NAD(P)-binding Rossmann-like Domain"/>
    <property type="match status" value="1"/>
</dbReference>
<protein>
    <submittedName>
        <fullName evidence="7">3-hydroxybutyryl-CoA dehydrogenase</fullName>
        <ecNumber evidence="7">1.1.1.157</ecNumber>
    </submittedName>
</protein>
<dbReference type="InterPro" id="IPR006108">
    <property type="entry name" value="3HC_DH_C"/>
</dbReference>
<evidence type="ECO:0000259" key="5">
    <source>
        <dbReference type="Pfam" id="PF00725"/>
    </source>
</evidence>
<dbReference type="PANTHER" id="PTHR48075:SF3">
    <property type="entry name" value="3-HYDROXYACYL-COA DEHYDROGENASE"/>
    <property type="match status" value="1"/>
</dbReference>
<evidence type="ECO:0000313" key="8">
    <source>
        <dbReference type="Proteomes" id="UP000547444"/>
    </source>
</evidence>
<comment type="similarity">
    <text evidence="2">Belongs to the 3-hydroxyacyl-CoA dehydrogenase family.</text>
</comment>
<keyword evidence="3 7" id="KW-0560">Oxidoreductase</keyword>
<evidence type="ECO:0000256" key="1">
    <source>
        <dbReference type="ARBA" id="ARBA00005086"/>
    </source>
</evidence>
<feature type="domain" description="3-hydroxyacyl-CoA dehydrogenase NAD binding" evidence="6">
    <location>
        <begin position="14"/>
        <end position="173"/>
    </location>
</feature>
<accession>A0A7X5ZDN6</accession>
<dbReference type="InterPro" id="IPR036291">
    <property type="entry name" value="NAD(P)-bd_dom_sf"/>
</dbReference>
<feature type="domain" description="3-hydroxyacyl-CoA dehydrogenase C-terminal" evidence="5">
    <location>
        <begin position="189"/>
        <end position="284"/>
    </location>
</feature>
<evidence type="ECO:0000256" key="2">
    <source>
        <dbReference type="ARBA" id="ARBA00009463"/>
    </source>
</evidence>